<evidence type="ECO:0000313" key="2">
    <source>
        <dbReference type="Proteomes" id="UP000724148"/>
    </source>
</evidence>
<evidence type="ECO:0000313" key="1">
    <source>
        <dbReference type="EMBL" id="MBI2097212.1"/>
    </source>
</evidence>
<gene>
    <name evidence="1" type="ORF">HYT40_03660</name>
</gene>
<organism evidence="1 2">
    <name type="scientific">Candidatus Sungiibacteriota bacterium</name>
    <dbReference type="NCBI Taxonomy" id="2750080"/>
    <lineage>
        <taxon>Bacteria</taxon>
        <taxon>Candidatus Sungiibacteriota</taxon>
    </lineage>
</organism>
<name>A0A931WPF2_9BACT</name>
<comment type="caution">
    <text evidence="1">The sequence shown here is derived from an EMBL/GenBank/DDBJ whole genome shotgun (WGS) entry which is preliminary data.</text>
</comment>
<dbReference type="Proteomes" id="UP000724148">
    <property type="component" value="Unassembled WGS sequence"/>
</dbReference>
<sequence>MKHVWTGEEYTVSHHNLLGGHEQENLQCWTCANCGERVPWDRRDEECPGPQGLDDWEKFLESVFEESDSKPKMFIYKGILYEPTGDGRYTPELPQEVLDFFAKWGEKAR</sequence>
<reference evidence="1" key="1">
    <citation type="submission" date="2020-07" db="EMBL/GenBank/DDBJ databases">
        <title>Huge and variable diversity of episymbiotic CPR bacteria and DPANN archaea in groundwater ecosystems.</title>
        <authorList>
            <person name="He C.Y."/>
            <person name="Keren R."/>
            <person name="Whittaker M."/>
            <person name="Farag I.F."/>
            <person name="Doudna J."/>
            <person name="Cate J.H.D."/>
            <person name="Banfield J.F."/>
        </authorList>
    </citation>
    <scope>NUCLEOTIDE SEQUENCE</scope>
    <source>
        <strain evidence="1">NC_groundwater_193_Ag_S-0.1um_51_7</strain>
    </source>
</reference>
<accession>A0A931WPF2</accession>
<proteinExistence type="predicted"/>
<dbReference type="EMBL" id="JACOZA010000086">
    <property type="protein sequence ID" value="MBI2097212.1"/>
    <property type="molecule type" value="Genomic_DNA"/>
</dbReference>
<protein>
    <submittedName>
        <fullName evidence="1">Uncharacterized protein</fullName>
    </submittedName>
</protein>
<dbReference type="AlphaFoldDB" id="A0A931WPF2"/>